<sequence>MGGALALGIACRGCRAYKARGLIDATPMGYVFCNDSTNPRLRVSNTRLAQAASGCAPSVEVLPISDVAANKAECGNTAKMRAPTSLAGSYDTSVWAGQLLRDIITVYRLKVSKACLTEEECNTPRMKRHSGVISKLQRCEAFADCVAQTHKVESPSIMLHYARVQYEISKITWKMKLRMEKTFTRNTLTCSKYRTPDLTPTAKPIKEDGKRSFGDTVLQKISRSQLNVADDGKRFADYLKATQEIRSSLRDSCCETTEIHDGFWSTRESLSINEPTQTARGVTITLVAEQIAIKHKSIVKKLLINLSKLQELI</sequence>
<protein>
    <submittedName>
        <fullName evidence="1">Uncharacterized protein</fullName>
    </submittedName>
</protein>
<gene>
    <name evidence="1" type="ORF">WN51_00330</name>
</gene>
<dbReference type="AlphaFoldDB" id="A0A0M9A0B3"/>
<accession>A0A0M9A0B3</accession>
<dbReference type="EMBL" id="KQ435801">
    <property type="protein sequence ID" value="KOX73219.1"/>
    <property type="molecule type" value="Genomic_DNA"/>
</dbReference>
<organism evidence="1 2">
    <name type="scientific">Melipona quadrifasciata</name>
    <dbReference type="NCBI Taxonomy" id="166423"/>
    <lineage>
        <taxon>Eukaryota</taxon>
        <taxon>Metazoa</taxon>
        <taxon>Ecdysozoa</taxon>
        <taxon>Arthropoda</taxon>
        <taxon>Hexapoda</taxon>
        <taxon>Insecta</taxon>
        <taxon>Pterygota</taxon>
        <taxon>Neoptera</taxon>
        <taxon>Endopterygota</taxon>
        <taxon>Hymenoptera</taxon>
        <taxon>Apocrita</taxon>
        <taxon>Aculeata</taxon>
        <taxon>Apoidea</taxon>
        <taxon>Anthophila</taxon>
        <taxon>Apidae</taxon>
        <taxon>Melipona</taxon>
    </lineage>
</organism>
<proteinExistence type="predicted"/>
<name>A0A0M9A0B3_9HYME</name>
<reference evidence="1 2" key="1">
    <citation type="submission" date="2015-07" db="EMBL/GenBank/DDBJ databases">
        <title>The genome of Melipona quadrifasciata.</title>
        <authorList>
            <person name="Pan H."/>
            <person name="Kapheim K."/>
        </authorList>
    </citation>
    <scope>NUCLEOTIDE SEQUENCE [LARGE SCALE GENOMIC DNA]</scope>
    <source>
        <strain evidence="1">0111107301</strain>
        <tissue evidence="1">Whole body</tissue>
    </source>
</reference>
<dbReference type="Proteomes" id="UP000053105">
    <property type="component" value="Unassembled WGS sequence"/>
</dbReference>
<keyword evidence="2" id="KW-1185">Reference proteome</keyword>
<evidence type="ECO:0000313" key="1">
    <source>
        <dbReference type="EMBL" id="KOX73219.1"/>
    </source>
</evidence>
<evidence type="ECO:0000313" key="2">
    <source>
        <dbReference type="Proteomes" id="UP000053105"/>
    </source>
</evidence>